<dbReference type="InterPro" id="IPR020449">
    <property type="entry name" value="Tscrpt_reg_AraC-type_HTH"/>
</dbReference>
<dbReference type="Pfam" id="PF12833">
    <property type="entry name" value="HTH_18"/>
    <property type="match status" value="1"/>
</dbReference>
<dbReference type="STRING" id="1873176.BFN67_14160"/>
<proteinExistence type="predicted"/>
<evidence type="ECO:0000313" key="5">
    <source>
        <dbReference type="EMBL" id="OQM76515.1"/>
    </source>
</evidence>
<dbReference type="OrthoDB" id="7285481at2"/>
<dbReference type="SMART" id="SM00342">
    <property type="entry name" value="HTH_ARAC"/>
    <property type="match status" value="1"/>
</dbReference>
<sequence>MSQNRLSLVGADAIAETLEEHSSGTHYEIERPDGVPCEMQARFQDIDGVSVAALAGNYAVRATSRIDSPVLTLTFVTKGPMAISASVGAQNIDAGEGDCLVTPVNEGRLAQIAPEGTKLVVDVPERILSDVLSRHFHIEPPRRIDWHPLVRREQSSLAVLQRLIIDAHNMLESIQTGDIPSRHAVLASQYRDLIVSSLLLTLPNSIMDTLSRDNDRLTPRAIRRALDFMRANLAEPITIDMIASAAGCSPRALHYTFRQQYQTTPMIYLRQMRLEAAEELLRSGSYANLTDVALSVGFRNPGRFSGAFRRRFGYLPSHFERGIAG</sequence>
<dbReference type="PROSITE" id="PS00041">
    <property type="entry name" value="HTH_ARAC_FAMILY_1"/>
    <property type="match status" value="1"/>
</dbReference>
<dbReference type="EMBL" id="MDET01000007">
    <property type="protein sequence ID" value="OQM76515.1"/>
    <property type="molecule type" value="Genomic_DNA"/>
</dbReference>
<organism evidence="5 6">
    <name type="scientific">Manganibacter manganicus</name>
    <dbReference type="NCBI Taxonomy" id="1873176"/>
    <lineage>
        <taxon>Bacteria</taxon>
        <taxon>Pseudomonadati</taxon>
        <taxon>Pseudomonadota</taxon>
        <taxon>Alphaproteobacteria</taxon>
        <taxon>Hyphomicrobiales</taxon>
        <taxon>Phyllobacteriaceae</taxon>
        <taxon>Manganibacter</taxon>
    </lineage>
</organism>
<keyword evidence="1" id="KW-0805">Transcription regulation</keyword>
<dbReference type="PROSITE" id="PS01124">
    <property type="entry name" value="HTH_ARAC_FAMILY_2"/>
    <property type="match status" value="1"/>
</dbReference>
<dbReference type="PRINTS" id="PR00032">
    <property type="entry name" value="HTHARAC"/>
</dbReference>
<evidence type="ECO:0000313" key="6">
    <source>
        <dbReference type="Proteomes" id="UP000191905"/>
    </source>
</evidence>
<dbReference type="GO" id="GO:0003700">
    <property type="term" value="F:DNA-binding transcription factor activity"/>
    <property type="evidence" value="ECO:0007669"/>
    <property type="project" value="InterPro"/>
</dbReference>
<dbReference type="Proteomes" id="UP000191905">
    <property type="component" value="Unassembled WGS sequence"/>
</dbReference>
<dbReference type="SUPFAM" id="SSF46689">
    <property type="entry name" value="Homeodomain-like"/>
    <property type="match status" value="2"/>
</dbReference>
<evidence type="ECO:0000256" key="2">
    <source>
        <dbReference type="ARBA" id="ARBA00023125"/>
    </source>
</evidence>
<dbReference type="GO" id="GO:0043565">
    <property type="term" value="F:sequence-specific DNA binding"/>
    <property type="evidence" value="ECO:0007669"/>
    <property type="project" value="InterPro"/>
</dbReference>
<gene>
    <name evidence="5" type="ORF">BFN67_14160</name>
</gene>
<keyword evidence="2" id="KW-0238">DNA-binding</keyword>
<comment type="caution">
    <text evidence="5">The sequence shown here is derived from an EMBL/GenBank/DDBJ whole genome shotgun (WGS) entry which is preliminary data.</text>
</comment>
<evidence type="ECO:0000256" key="1">
    <source>
        <dbReference type="ARBA" id="ARBA00023015"/>
    </source>
</evidence>
<dbReference type="RefSeq" id="WP_080918776.1">
    <property type="nucleotide sequence ID" value="NZ_MDET01000007.1"/>
</dbReference>
<dbReference type="InterPro" id="IPR018062">
    <property type="entry name" value="HTH_AraC-typ_CS"/>
</dbReference>
<accession>A0A1V8RTM2</accession>
<dbReference type="Gene3D" id="1.10.10.60">
    <property type="entry name" value="Homeodomain-like"/>
    <property type="match status" value="1"/>
</dbReference>
<evidence type="ECO:0000256" key="3">
    <source>
        <dbReference type="ARBA" id="ARBA00023163"/>
    </source>
</evidence>
<dbReference type="AlphaFoldDB" id="A0A1V8RTM2"/>
<dbReference type="InterPro" id="IPR009057">
    <property type="entry name" value="Homeodomain-like_sf"/>
</dbReference>
<keyword evidence="3" id="KW-0804">Transcription</keyword>
<reference evidence="5 6" key="1">
    <citation type="journal article" date="2016" name="Int. J. Syst. Evol. Microbiol.">
        <title>Pseudaminobacter manganicus sp. nov., isolated from sludge of a manganese mine.</title>
        <authorList>
            <person name="Li J."/>
            <person name="Huang J."/>
            <person name="Liao S."/>
            <person name="Wang G."/>
        </authorList>
    </citation>
    <scope>NUCLEOTIDE SEQUENCE [LARGE SCALE GENOMIC DNA]</scope>
    <source>
        <strain evidence="5 6">JH-7</strain>
    </source>
</reference>
<evidence type="ECO:0000259" key="4">
    <source>
        <dbReference type="PROSITE" id="PS01124"/>
    </source>
</evidence>
<dbReference type="InterPro" id="IPR018060">
    <property type="entry name" value="HTH_AraC"/>
</dbReference>
<feature type="domain" description="HTH araC/xylS-type" evidence="4">
    <location>
        <begin position="223"/>
        <end position="322"/>
    </location>
</feature>
<dbReference type="PANTHER" id="PTHR46796">
    <property type="entry name" value="HTH-TYPE TRANSCRIPTIONAL ACTIVATOR RHAS-RELATED"/>
    <property type="match status" value="1"/>
</dbReference>
<keyword evidence="6" id="KW-1185">Reference proteome</keyword>
<dbReference type="InterPro" id="IPR050204">
    <property type="entry name" value="AraC_XylS_family_regulators"/>
</dbReference>
<protein>
    <recommendedName>
        <fullName evidence="4">HTH araC/xylS-type domain-containing protein</fullName>
    </recommendedName>
</protein>
<name>A0A1V8RTM2_9HYPH</name>